<keyword evidence="3" id="KW-0206">Cytoskeleton</keyword>
<dbReference type="InterPro" id="IPR043596">
    <property type="entry name" value="CFAP53/TCHP"/>
</dbReference>
<dbReference type="HOGENOM" id="CLU_1237456_0_0_1"/>
<proteinExistence type="predicted"/>
<dbReference type="GeneTree" id="ENSGT01130000278706"/>
<dbReference type="Proteomes" id="UP000008144">
    <property type="component" value="Chromosome 11"/>
</dbReference>
<reference evidence="6" key="1">
    <citation type="journal article" date="2002" name="Science">
        <title>The draft genome of Ciona intestinalis: insights into chordate and vertebrate origins.</title>
        <authorList>
            <person name="Dehal P."/>
            <person name="Satou Y."/>
            <person name="Campbell R.K."/>
            <person name="Chapman J."/>
            <person name="Degnan B."/>
            <person name="De Tomaso A."/>
            <person name="Davidson B."/>
            <person name="Di Gregorio A."/>
            <person name="Gelpke M."/>
            <person name="Goodstein D.M."/>
            <person name="Harafuji N."/>
            <person name="Hastings K.E."/>
            <person name="Ho I."/>
            <person name="Hotta K."/>
            <person name="Huang W."/>
            <person name="Kawashima T."/>
            <person name="Lemaire P."/>
            <person name="Martinez D."/>
            <person name="Meinertzhagen I.A."/>
            <person name="Necula S."/>
            <person name="Nonaka M."/>
            <person name="Putnam N."/>
            <person name="Rash S."/>
            <person name="Saiga H."/>
            <person name="Satake M."/>
            <person name="Terry A."/>
            <person name="Yamada L."/>
            <person name="Wang H.G."/>
            <person name="Awazu S."/>
            <person name="Azumi K."/>
            <person name="Boore J."/>
            <person name="Branno M."/>
            <person name="Chin-Bow S."/>
            <person name="DeSantis R."/>
            <person name="Doyle S."/>
            <person name="Francino P."/>
            <person name="Keys D.N."/>
            <person name="Haga S."/>
            <person name="Hayashi H."/>
            <person name="Hino K."/>
            <person name="Imai K.S."/>
            <person name="Inaba K."/>
            <person name="Kano S."/>
            <person name="Kobayashi K."/>
            <person name="Kobayashi M."/>
            <person name="Lee B.I."/>
            <person name="Makabe K.W."/>
            <person name="Manohar C."/>
            <person name="Matassi G."/>
            <person name="Medina M."/>
            <person name="Mochizuki Y."/>
            <person name="Mount S."/>
            <person name="Morishita T."/>
            <person name="Miura S."/>
            <person name="Nakayama A."/>
            <person name="Nishizaka S."/>
            <person name="Nomoto H."/>
            <person name="Ohta F."/>
            <person name="Oishi K."/>
            <person name="Rigoutsos I."/>
            <person name="Sano M."/>
            <person name="Sasaki A."/>
            <person name="Sasakura Y."/>
            <person name="Shoguchi E."/>
            <person name="Shin-i T."/>
            <person name="Spagnuolo A."/>
            <person name="Stainier D."/>
            <person name="Suzuki M.M."/>
            <person name="Tassy O."/>
            <person name="Takatori N."/>
            <person name="Tokuoka M."/>
            <person name="Yagi K."/>
            <person name="Yoshizaki F."/>
            <person name="Wada S."/>
            <person name="Zhang C."/>
            <person name="Hyatt P.D."/>
            <person name="Larimer F."/>
            <person name="Detter C."/>
            <person name="Doggett N."/>
            <person name="Glavina T."/>
            <person name="Hawkins T."/>
            <person name="Richardson P."/>
            <person name="Lucas S."/>
            <person name="Kohara Y."/>
            <person name="Levine M."/>
            <person name="Satoh N."/>
            <person name="Rokhsar D.S."/>
        </authorList>
    </citation>
    <scope>NUCLEOTIDE SEQUENCE [LARGE SCALE GENOMIC DNA]</scope>
</reference>
<feature type="coiled-coil region" evidence="4">
    <location>
        <begin position="189"/>
        <end position="224"/>
    </location>
</feature>
<keyword evidence="2" id="KW-0963">Cytoplasm</keyword>
<evidence type="ECO:0008006" key="7">
    <source>
        <dbReference type="Google" id="ProtNLM"/>
    </source>
</evidence>
<dbReference type="InParanoid" id="H2Y326"/>
<organism evidence="5 6">
    <name type="scientific">Ciona intestinalis</name>
    <name type="common">Transparent sea squirt</name>
    <name type="synonym">Ascidia intestinalis</name>
    <dbReference type="NCBI Taxonomy" id="7719"/>
    <lineage>
        <taxon>Eukaryota</taxon>
        <taxon>Metazoa</taxon>
        <taxon>Chordata</taxon>
        <taxon>Tunicata</taxon>
        <taxon>Ascidiacea</taxon>
        <taxon>Phlebobranchia</taxon>
        <taxon>Cionidae</taxon>
        <taxon>Ciona</taxon>
    </lineage>
</organism>
<reference evidence="5" key="2">
    <citation type="journal article" date="2008" name="Genome Biol.">
        <title>Improved genome assembly and evidence-based global gene model set for the chordate Ciona intestinalis: new insight into intron and operon populations.</title>
        <authorList>
            <person name="Satou Y."/>
            <person name="Mineta K."/>
            <person name="Ogasawara M."/>
            <person name="Sasakura Y."/>
            <person name="Shoguchi E."/>
            <person name="Ueno K."/>
            <person name="Yamada L."/>
            <person name="Matsumoto J."/>
            <person name="Wasserscheid J."/>
            <person name="Dewar K."/>
            <person name="Wiley G.B."/>
            <person name="Macmil S.L."/>
            <person name="Roe B.A."/>
            <person name="Zeller R.W."/>
            <person name="Hastings K.E."/>
            <person name="Lemaire P."/>
            <person name="Lindquist E."/>
            <person name="Endo T."/>
            <person name="Hotta K."/>
            <person name="Inaba K."/>
        </authorList>
    </citation>
    <scope>NUCLEOTIDE SEQUENCE [LARGE SCALE GENOMIC DNA]</scope>
    <source>
        <strain evidence="5">wild type</strain>
    </source>
</reference>
<protein>
    <recommendedName>
        <fullName evidence="7">Trichoplein keratin filament-binding protein</fullName>
    </recommendedName>
</protein>
<accession>H2Y326</accession>
<dbReference type="GO" id="GO:0005856">
    <property type="term" value="C:cytoskeleton"/>
    <property type="evidence" value="ECO:0007669"/>
    <property type="project" value="UniProtKB-SubCell"/>
</dbReference>
<dbReference type="EMBL" id="EAAA01000727">
    <property type="status" value="NOT_ANNOTATED_CDS"/>
    <property type="molecule type" value="Genomic_DNA"/>
</dbReference>
<evidence type="ECO:0000256" key="2">
    <source>
        <dbReference type="ARBA" id="ARBA00022490"/>
    </source>
</evidence>
<dbReference type="OMA" id="SARCMER"/>
<feature type="coiled-coil region" evidence="4">
    <location>
        <begin position="71"/>
        <end position="138"/>
    </location>
</feature>
<name>H2Y326_CIOIN</name>
<evidence type="ECO:0000256" key="1">
    <source>
        <dbReference type="ARBA" id="ARBA00004245"/>
    </source>
</evidence>
<dbReference type="PANTHER" id="PTHR31183">
    <property type="entry name" value="TRICHOPLEIN KERATIN FILAMENT-BINDING PROTEIN FAMILY MEMBER"/>
    <property type="match status" value="1"/>
</dbReference>
<comment type="subcellular location">
    <subcellularLocation>
        <location evidence="1">Cytoplasm</location>
        <location evidence="1">Cytoskeleton</location>
    </subcellularLocation>
</comment>
<evidence type="ECO:0000256" key="4">
    <source>
        <dbReference type="SAM" id="Coils"/>
    </source>
</evidence>
<evidence type="ECO:0000256" key="3">
    <source>
        <dbReference type="ARBA" id="ARBA00023212"/>
    </source>
</evidence>
<dbReference type="STRING" id="7719.ENSCINP00000036311"/>
<keyword evidence="6" id="KW-1185">Reference proteome</keyword>
<reference evidence="5" key="4">
    <citation type="submission" date="2025-09" db="UniProtKB">
        <authorList>
            <consortium name="Ensembl"/>
        </authorList>
    </citation>
    <scope>IDENTIFICATION</scope>
</reference>
<sequence length="224" mass="27318">MALPTLPSCWSHKHQHIEKQMARMHEQQQRFRDQWESATNYYKGQTETNRIRNALTSDAAYRKSMKTYASLDERTRKIASIQRRREKLKALLDKERNEYEAELRGLSIGNYSRLQDIKNKTENLKSAREEKRQQLAEEKLYEHWRQNNEHLRKVQTDLHRDHVKEAWGDQTERKIREKKKEEVKDQKFANQYEQARVKAMENIRRKEEQRIKEEKERAKILKQQ</sequence>
<dbReference type="Ensembl" id="ENSCINT00000036451.1">
    <property type="protein sequence ID" value="ENSCINP00000036311.1"/>
    <property type="gene ID" value="ENSCING00000023050.1"/>
</dbReference>
<dbReference type="AlphaFoldDB" id="H2Y326"/>
<evidence type="ECO:0000313" key="5">
    <source>
        <dbReference type="Ensembl" id="ENSCINP00000036311.1"/>
    </source>
</evidence>
<reference evidence="5" key="3">
    <citation type="submission" date="2025-08" db="UniProtKB">
        <authorList>
            <consortium name="Ensembl"/>
        </authorList>
    </citation>
    <scope>IDENTIFICATION</scope>
</reference>
<evidence type="ECO:0000313" key="6">
    <source>
        <dbReference type="Proteomes" id="UP000008144"/>
    </source>
</evidence>
<keyword evidence="4" id="KW-0175">Coiled coil</keyword>
<dbReference type="PANTHER" id="PTHR31183:SF2">
    <property type="entry name" value="TRICHOPLEIN KERATIN FILAMENT-BINDING PROTEIN"/>
    <property type="match status" value="1"/>
</dbReference>